<keyword evidence="5" id="KW-1185">Reference proteome</keyword>
<keyword evidence="2" id="KW-0808">Transferase</keyword>
<dbReference type="CDD" id="cd18097">
    <property type="entry name" value="SpoU-like"/>
    <property type="match status" value="1"/>
</dbReference>
<dbReference type="GO" id="GO:0005829">
    <property type="term" value="C:cytosol"/>
    <property type="evidence" value="ECO:0007669"/>
    <property type="project" value="TreeGrafter"/>
</dbReference>
<dbReference type="SUPFAM" id="SSF75217">
    <property type="entry name" value="alpha/beta knot"/>
    <property type="match status" value="1"/>
</dbReference>
<sequence length="180" mass="20112">MRKLSMDDLNRLTAEEFQQVEKFPYVLILDDIRSMNNVGSVFRTADAFKVDKVFLGGITATPPHREIQKTALGADETVTWEHVEDVLTLVKTLQAEGYIVAAVEQVENSVSLLGFEPALDKKYAFVFGNEVFGVSQQVVEQADFCLEVPQFGTKHSLNISVTTGVICWDFVSKYLTAKNN</sequence>
<dbReference type="GO" id="GO:0003723">
    <property type="term" value="F:RNA binding"/>
    <property type="evidence" value="ECO:0007669"/>
    <property type="project" value="InterPro"/>
</dbReference>
<dbReference type="Gene3D" id="3.40.1280.10">
    <property type="match status" value="1"/>
</dbReference>
<dbReference type="InterPro" id="IPR029028">
    <property type="entry name" value="Alpha/beta_knot_MTases"/>
</dbReference>
<dbReference type="GO" id="GO:0006396">
    <property type="term" value="P:RNA processing"/>
    <property type="evidence" value="ECO:0007669"/>
    <property type="project" value="InterPro"/>
</dbReference>
<evidence type="ECO:0000256" key="1">
    <source>
        <dbReference type="ARBA" id="ARBA00022603"/>
    </source>
</evidence>
<evidence type="ECO:0000259" key="3">
    <source>
        <dbReference type="Pfam" id="PF00588"/>
    </source>
</evidence>
<feature type="domain" description="tRNA/rRNA methyltransferase SpoU type" evidence="3">
    <location>
        <begin position="26"/>
        <end position="168"/>
    </location>
</feature>
<reference evidence="4 5" key="1">
    <citation type="submission" date="2020-08" db="EMBL/GenBank/DDBJ databases">
        <title>Functional genomics of gut bacteria from endangered species of beetles.</title>
        <authorList>
            <person name="Carlos-Shanley C."/>
        </authorList>
    </citation>
    <scope>NUCLEOTIDE SEQUENCE [LARGE SCALE GENOMIC DNA]</scope>
    <source>
        <strain evidence="4 5">S00070</strain>
    </source>
</reference>
<accession>A0A841EFK9</accession>
<proteinExistence type="predicted"/>
<name>A0A841EFK9_9BACT</name>
<dbReference type="RefSeq" id="WP_184133017.1">
    <property type="nucleotide sequence ID" value="NZ_JACHKT010000009.1"/>
</dbReference>
<dbReference type="InterPro" id="IPR029026">
    <property type="entry name" value="tRNA_m1G_MTases_N"/>
</dbReference>
<dbReference type="Proteomes" id="UP000524404">
    <property type="component" value="Unassembled WGS sequence"/>
</dbReference>
<protein>
    <submittedName>
        <fullName evidence="4">tRNA G18 (Ribose-2'-O)-methylase SpoU</fullName>
    </submittedName>
</protein>
<evidence type="ECO:0000256" key="2">
    <source>
        <dbReference type="ARBA" id="ARBA00022679"/>
    </source>
</evidence>
<dbReference type="EMBL" id="JACHKT010000009">
    <property type="protein sequence ID" value="MBB6002977.1"/>
    <property type="molecule type" value="Genomic_DNA"/>
</dbReference>
<dbReference type="GO" id="GO:0032259">
    <property type="term" value="P:methylation"/>
    <property type="evidence" value="ECO:0007669"/>
    <property type="project" value="UniProtKB-KW"/>
</dbReference>
<organism evidence="4 5">
    <name type="scientific">Arcicella rosea</name>
    <dbReference type="NCBI Taxonomy" id="502909"/>
    <lineage>
        <taxon>Bacteria</taxon>
        <taxon>Pseudomonadati</taxon>
        <taxon>Bacteroidota</taxon>
        <taxon>Cytophagia</taxon>
        <taxon>Cytophagales</taxon>
        <taxon>Flectobacillaceae</taxon>
        <taxon>Arcicella</taxon>
    </lineage>
</organism>
<evidence type="ECO:0000313" key="4">
    <source>
        <dbReference type="EMBL" id="MBB6002977.1"/>
    </source>
</evidence>
<dbReference type="InterPro" id="IPR004441">
    <property type="entry name" value="rRNA_MeTrfase_TrmH"/>
</dbReference>
<comment type="caution">
    <text evidence="4">The sequence shown here is derived from an EMBL/GenBank/DDBJ whole genome shotgun (WGS) entry which is preliminary data.</text>
</comment>
<dbReference type="PANTHER" id="PTHR46429">
    <property type="entry name" value="23S RRNA (GUANOSINE-2'-O-)-METHYLTRANSFERASE RLMB"/>
    <property type="match status" value="1"/>
</dbReference>
<dbReference type="InterPro" id="IPR001537">
    <property type="entry name" value="SpoU_MeTrfase"/>
</dbReference>
<dbReference type="Pfam" id="PF00588">
    <property type="entry name" value="SpoU_methylase"/>
    <property type="match status" value="1"/>
</dbReference>
<dbReference type="PANTHER" id="PTHR46429:SF1">
    <property type="entry name" value="23S RRNA (GUANOSINE-2'-O-)-METHYLTRANSFERASE RLMB"/>
    <property type="match status" value="1"/>
</dbReference>
<dbReference type="AlphaFoldDB" id="A0A841EFK9"/>
<evidence type="ECO:0000313" key="5">
    <source>
        <dbReference type="Proteomes" id="UP000524404"/>
    </source>
</evidence>
<dbReference type="GO" id="GO:0008173">
    <property type="term" value="F:RNA methyltransferase activity"/>
    <property type="evidence" value="ECO:0007669"/>
    <property type="project" value="InterPro"/>
</dbReference>
<gene>
    <name evidence="4" type="ORF">HNP25_001629</name>
</gene>
<keyword evidence="1 4" id="KW-0489">Methyltransferase</keyword>